<evidence type="ECO:0008006" key="3">
    <source>
        <dbReference type="Google" id="ProtNLM"/>
    </source>
</evidence>
<dbReference type="Pfam" id="PF21052">
    <property type="entry name" value="EFR3_ARM"/>
    <property type="match status" value="1"/>
</dbReference>
<dbReference type="OrthoDB" id="19232at2759"/>
<dbReference type="InterPro" id="IPR016024">
    <property type="entry name" value="ARM-type_fold"/>
</dbReference>
<dbReference type="AlphaFoldDB" id="A0A8T2UCL1"/>
<proteinExistence type="predicted"/>
<dbReference type="SUPFAM" id="SSF48371">
    <property type="entry name" value="ARM repeat"/>
    <property type="match status" value="1"/>
</dbReference>
<accession>A0A8T2UCL1</accession>
<dbReference type="InterPro" id="IPR055296">
    <property type="entry name" value="SRL2-like"/>
</dbReference>
<gene>
    <name evidence="1" type="ORF">KP509_09G088600</name>
</gene>
<evidence type="ECO:0000313" key="2">
    <source>
        <dbReference type="Proteomes" id="UP000825935"/>
    </source>
</evidence>
<evidence type="ECO:0000313" key="1">
    <source>
        <dbReference type="EMBL" id="KAH7430209.1"/>
    </source>
</evidence>
<dbReference type="EMBL" id="CM035414">
    <property type="protein sequence ID" value="KAH7430209.1"/>
    <property type="molecule type" value="Genomic_DNA"/>
</dbReference>
<dbReference type="InterPro" id="IPR049152">
    <property type="entry name" value="EFR3-like_ARM"/>
</dbReference>
<dbReference type="Proteomes" id="UP000825935">
    <property type="component" value="Chromosome 9"/>
</dbReference>
<name>A0A8T2UCL1_CERRI</name>
<comment type="caution">
    <text evidence="1">The sequence shown here is derived from an EMBL/GenBank/DDBJ whole genome shotgun (WGS) entry which is preliminary data.</text>
</comment>
<sequence>MGFMSRKVLPACASICVFCPALRARSRQPVKRYKKLIIDIFQDSSPNDRKISKLCDYAAKNPSRLPEIARMLEHRGYKAIRNIQLGAIRILVAVYTKLFSACQVQMSFLAVSAIDIIRSLLDEHQEDEIRILGCSLLFEFAHNQIDGTYVYQLESLLSNLCVLAKENGPEQRQRQLRSSGLRGLSAMLRFMGEHLHMPSEYDDVVSAVLCNYELSYIDVDSSASAIEKPGFWAQSCVEKISEFCKEATTTRRYLEPIFFYFDAGKHWSSRQGLAFTVLQQILHFMESFGNNCFLLAVLVRHLDHKSVSQEPLIKAQIVSIAASLTQQSTSEVTVVKVSVLSDMLRHLRNVLMASMDASLQPLLGDYTDFQLAIQKFLSELMKNIGSPSPIFEAMALTLENLSSTSLFSQSTMYSLLILGSIMAAQPLIIPNQQSFPEALLQQLSLAMVHPDSDTRLCAHRIFETILSSVHISEDTSNISVLSDQLAMPGVGFGSGLLQDTTQLHCKSRRDLDLNHEFESAAIRFTEDQLALLFSAVWMGSSLDNNVPGNYEAKFFTFTQTLQLSPARKSKDIFAKSFQLSLSIRAIAIEVDGHLSPSRKRSLYLLSSAMLGFVSKFYNISGILNQIGDLQARSQEDPFLAISNCRLVVRNGVDSNEYGTPIDNAAASELLEQIRKETDISTESLVSLILNSSSMISELDLAHLKNNLLEMFSPVSGGWAFDFNAHSNRARPWVAVVNKSSSFDEKAVDSKDNFTMENGADFSAFSSNRHVLKHSDIIGVSQLLKSALEMAGTVAKVSSSTASLPFSAVTMKCEDLDLSAKRKMPVWANIDESKQLMPSITAECYEVYEMLSESHGKDGDVTHYPSINSDNILQLPPVSHYDYFLRAARC</sequence>
<dbReference type="PANTHER" id="PTHR46087">
    <property type="entry name" value="PUTATIVE, EXPRESSED-RELATED"/>
    <property type="match status" value="1"/>
</dbReference>
<dbReference type="OMA" id="TIYDVPH"/>
<keyword evidence="2" id="KW-1185">Reference proteome</keyword>
<dbReference type="PANTHER" id="PTHR46087:SF11">
    <property type="entry name" value="PROTEIN SEMI-ROLLED LEAF 2"/>
    <property type="match status" value="1"/>
</dbReference>
<reference evidence="1" key="1">
    <citation type="submission" date="2021-08" db="EMBL/GenBank/DDBJ databases">
        <title>WGS assembly of Ceratopteris richardii.</title>
        <authorList>
            <person name="Marchant D.B."/>
            <person name="Chen G."/>
            <person name="Jenkins J."/>
            <person name="Shu S."/>
            <person name="Leebens-Mack J."/>
            <person name="Grimwood J."/>
            <person name="Schmutz J."/>
            <person name="Soltis P."/>
            <person name="Soltis D."/>
            <person name="Chen Z.-H."/>
        </authorList>
    </citation>
    <scope>NUCLEOTIDE SEQUENCE</scope>
    <source>
        <strain evidence="1">Whitten #5841</strain>
        <tissue evidence="1">Leaf</tissue>
    </source>
</reference>
<protein>
    <recommendedName>
        <fullName evidence="3">ARM repeat superfamily protein</fullName>
    </recommendedName>
</protein>
<organism evidence="1 2">
    <name type="scientific">Ceratopteris richardii</name>
    <name type="common">Triangle waterfern</name>
    <dbReference type="NCBI Taxonomy" id="49495"/>
    <lineage>
        <taxon>Eukaryota</taxon>
        <taxon>Viridiplantae</taxon>
        <taxon>Streptophyta</taxon>
        <taxon>Embryophyta</taxon>
        <taxon>Tracheophyta</taxon>
        <taxon>Polypodiopsida</taxon>
        <taxon>Polypodiidae</taxon>
        <taxon>Polypodiales</taxon>
        <taxon>Pteridineae</taxon>
        <taxon>Pteridaceae</taxon>
        <taxon>Parkerioideae</taxon>
        <taxon>Ceratopteris</taxon>
    </lineage>
</organism>